<evidence type="ECO:0000256" key="1">
    <source>
        <dbReference type="SAM" id="MobiDB-lite"/>
    </source>
</evidence>
<keyword evidence="2" id="KW-0732">Signal</keyword>
<dbReference type="STRING" id="474950.SAMN05421771_1069"/>
<feature type="region of interest" description="Disordered" evidence="1">
    <location>
        <begin position="310"/>
        <end position="338"/>
    </location>
</feature>
<evidence type="ECO:0000313" key="4">
    <source>
        <dbReference type="Proteomes" id="UP000199024"/>
    </source>
</evidence>
<accession>A0A1I6LPJ7</accession>
<keyword evidence="4" id="KW-1185">Reference proteome</keyword>
<dbReference type="RefSeq" id="WP_089837291.1">
    <property type="nucleotide sequence ID" value="NZ_FOZL01000001.1"/>
</dbReference>
<evidence type="ECO:0000256" key="2">
    <source>
        <dbReference type="SAM" id="SignalP"/>
    </source>
</evidence>
<protein>
    <submittedName>
        <fullName evidence="3">Uncharacterized protein</fullName>
    </submittedName>
</protein>
<gene>
    <name evidence="3" type="ORF">SAMN05421771_1069</name>
</gene>
<organism evidence="3 4">
    <name type="scientific">Granulicella pectinivorans</name>
    <dbReference type="NCBI Taxonomy" id="474950"/>
    <lineage>
        <taxon>Bacteria</taxon>
        <taxon>Pseudomonadati</taxon>
        <taxon>Acidobacteriota</taxon>
        <taxon>Terriglobia</taxon>
        <taxon>Terriglobales</taxon>
        <taxon>Acidobacteriaceae</taxon>
        <taxon>Granulicella</taxon>
    </lineage>
</organism>
<reference evidence="3 4" key="1">
    <citation type="submission" date="2016-10" db="EMBL/GenBank/DDBJ databases">
        <authorList>
            <person name="de Groot N.N."/>
        </authorList>
    </citation>
    <scope>NUCLEOTIDE SEQUENCE [LARGE SCALE GENOMIC DNA]</scope>
    <source>
        <strain evidence="3 4">DSM 21001</strain>
    </source>
</reference>
<feature type="signal peptide" evidence="2">
    <location>
        <begin position="1"/>
        <end position="18"/>
    </location>
</feature>
<evidence type="ECO:0000313" key="3">
    <source>
        <dbReference type="EMBL" id="SFS05329.1"/>
    </source>
</evidence>
<feature type="chain" id="PRO_5011590346" evidence="2">
    <location>
        <begin position="19"/>
        <end position="338"/>
    </location>
</feature>
<name>A0A1I6LPJ7_9BACT</name>
<dbReference type="Proteomes" id="UP000199024">
    <property type="component" value="Unassembled WGS sequence"/>
</dbReference>
<proteinExistence type="predicted"/>
<sequence length="338" mass="36155">MPRSFVAALCLFSIAASAQETVTLPANTPVTVETDAALVPAKLNPGDPVDLKLVHAVWVGSRQVAPAGTLLHGHVVSVALKPVAVEVASDPLPVNDVAVPLAGNPLASNKGKLVQTPDPTPKELEWHFRLSAKETAEIAGVGLVALPFVALASPFILYEALHNDAMKPDHTIQAGHRALLHTVAAAQFPASALAEETSQYSGPPLIYLVDRLYQKNGKVSCGADPLLGPKHPHTSMMRVAPRSYTFIADRKEDTQAVVEAKPDGRYLVYHDRAGLHAVGLAGRPDLVERLPKIEDKTVFLYDVAKMQPGDQEGVDRDLARGGCGLAKQLHTREKKPQP</sequence>
<dbReference type="AlphaFoldDB" id="A0A1I6LPJ7"/>
<dbReference type="EMBL" id="FOZL01000001">
    <property type="protein sequence ID" value="SFS05329.1"/>
    <property type="molecule type" value="Genomic_DNA"/>
</dbReference>